<dbReference type="Proteomes" id="UP000438429">
    <property type="component" value="Unassembled WGS sequence"/>
</dbReference>
<evidence type="ECO:0000313" key="1">
    <source>
        <dbReference type="EMBL" id="KAF0046301.1"/>
    </source>
</evidence>
<proteinExistence type="predicted"/>
<comment type="caution">
    <text evidence="1">The sequence shown here is derived from an EMBL/GenBank/DDBJ whole genome shotgun (WGS) entry which is preliminary data.</text>
</comment>
<gene>
    <name evidence="1" type="ORF">F2P81_002830</name>
</gene>
<dbReference type="AlphaFoldDB" id="A0A6A4TUD7"/>
<dbReference type="EMBL" id="VEVO01000002">
    <property type="protein sequence ID" value="KAF0046301.1"/>
    <property type="molecule type" value="Genomic_DNA"/>
</dbReference>
<reference evidence="1 2" key="1">
    <citation type="submission" date="2019-06" db="EMBL/GenBank/DDBJ databases">
        <title>Draft genomes of female and male turbot (Scophthalmus maximus).</title>
        <authorList>
            <person name="Xu H."/>
            <person name="Xu X.-W."/>
            <person name="Shao C."/>
            <person name="Chen S."/>
        </authorList>
    </citation>
    <scope>NUCLEOTIDE SEQUENCE [LARGE SCALE GENOMIC DNA]</scope>
    <source>
        <strain evidence="1">Ysfricsl-2016a</strain>
        <tissue evidence="1">Blood</tissue>
    </source>
</reference>
<name>A0A6A4TUD7_SCOMX</name>
<sequence>MRLSRVKIKLIKSIMKLEDPELNCPEAWNVCQSSTGRSTSVTEFTGNLLRSFSSCGQTTFFSDVVLTFNPLLKVSVTFFTSQNYISSSSGCETFSRQNQFQVDPDNKTCSQRSAVVAASDGLDRRPAVAAGFPTPPLSLRSLGSASSRIYSVSPQTLTFQLLISVYAERRSSFTKRVQVQTFSV</sequence>
<evidence type="ECO:0000313" key="2">
    <source>
        <dbReference type="Proteomes" id="UP000438429"/>
    </source>
</evidence>
<accession>A0A6A4TUD7</accession>
<protein>
    <submittedName>
        <fullName evidence="1">Uncharacterized protein</fullName>
    </submittedName>
</protein>
<organism evidence="1 2">
    <name type="scientific">Scophthalmus maximus</name>
    <name type="common">Turbot</name>
    <name type="synonym">Psetta maxima</name>
    <dbReference type="NCBI Taxonomy" id="52904"/>
    <lineage>
        <taxon>Eukaryota</taxon>
        <taxon>Metazoa</taxon>
        <taxon>Chordata</taxon>
        <taxon>Craniata</taxon>
        <taxon>Vertebrata</taxon>
        <taxon>Euteleostomi</taxon>
        <taxon>Actinopterygii</taxon>
        <taxon>Neopterygii</taxon>
        <taxon>Teleostei</taxon>
        <taxon>Neoteleostei</taxon>
        <taxon>Acanthomorphata</taxon>
        <taxon>Carangaria</taxon>
        <taxon>Pleuronectiformes</taxon>
        <taxon>Pleuronectoidei</taxon>
        <taxon>Scophthalmidae</taxon>
        <taxon>Scophthalmus</taxon>
    </lineage>
</organism>